<evidence type="ECO:0000313" key="2">
    <source>
        <dbReference type="EMBL" id="AOZ47921.1"/>
    </source>
</evidence>
<reference evidence="1 3" key="2">
    <citation type="submission" date="2016-02" db="EMBL/GenBank/DDBJ databases">
        <title>Complete Genome Sequence of Propionibacterium acidipropionici ATCC 55737.</title>
        <authorList>
            <person name="Luna Flores C.H."/>
            <person name="Nielsen L.K."/>
            <person name="Marcellin E."/>
        </authorList>
    </citation>
    <scope>NUCLEOTIDE SEQUENCE [LARGE SCALE GENOMIC DNA]</scope>
    <source>
        <strain evidence="1 3">ATCC 55737</strain>
    </source>
</reference>
<keyword evidence="4" id="KW-1185">Reference proteome</keyword>
<evidence type="ECO:0000313" key="4">
    <source>
        <dbReference type="Proteomes" id="UP000178666"/>
    </source>
</evidence>
<name>A0AAC9AP20_9ACTN</name>
<accession>A0AAC9AP20</accession>
<dbReference type="RefSeq" id="WP_062820314.1">
    <property type="nucleotide sequence ID" value="NZ_CP014352.1"/>
</dbReference>
<dbReference type="Proteomes" id="UP000178666">
    <property type="component" value="Chromosome"/>
</dbReference>
<gene>
    <name evidence="2" type="ORF">A8L58_15905</name>
    <name evidence="1" type="ORF">AXH35_14450</name>
</gene>
<sequence>MSDDKLAERIYQAAFDRHVLIDRTDCEALAAAARAFIGDEIHAHGGRYNIDAGLACGPPALTLYEAEQIARGDTK</sequence>
<organism evidence="1 3">
    <name type="scientific">Acidipropionibacterium acidipropionici</name>
    <dbReference type="NCBI Taxonomy" id="1748"/>
    <lineage>
        <taxon>Bacteria</taxon>
        <taxon>Bacillati</taxon>
        <taxon>Actinomycetota</taxon>
        <taxon>Actinomycetes</taxon>
        <taxon>Propionibacteriales</taxon>
        <taxon>Propionibacteriaceae</taxon>
        <taxon>Acidipropionibacterium</taxon>
    </lineage>
</organism>
<proteinExistence type="predicted"/>
<protein>
    <submittedName>
        <fullName evidence="1">Uncharacterized protein</fullName>
    </submittedName>
</protein>
<dbReference type="EMBL" id="CP014352">
    <property type="protein sequence ID" value="AMS06474.1"/>
    <property type="molecule type" value="Genomic_DNA"/>
</dbReference>
<reference evidence="2 4" key="1">
    <citation type="journal article" date="2016" name="Plant Dis.">
        <title>Improved production of propionic acid using genome shuffling.</title>
        <authorList>
            <person name="Luna-Flores C.H."/>
            <person name="Palfreyman R.W."/>
            <person name="Kromer J.O."/>
            <person name="Nielsen L.K."/>
            <person name="Marcellin E."/>
        </authorList>
    </citation>
    <scope>NUCLEOTIDE SEQUENCE [LARGE SCALE GENOMIC DNA]</scope>
    <source>
        <strain evidence="2 4">F3E8</strain>
    </source>
</reference>
<evidence type="ECO:0000313" key="1">
    <source>
        <dbReference type="EMBL" id="AMS06474.1"/>
    </source>
</evidence>
<dbReference type="AlphaFoldDB" id="A0AAC9AP20"/>
<dbReference type="EMBL" id="CP015970">
    <property type="protein sequence ID" value="AOZ47921.1"/>
    <property type="molecule type" value="Genomic_DNA"/>
</dbReference>
<evidence type="ECO:0000313" key="3">
    <source>
        <dbReference type="Proteomes" id="UP000075221"/>
    </source>
</evidence>
<dbReference type="Proteomes" id="UP000075221">
    <property type="component" value="Chromosome"/>
</dbReference>